<dbReference type="SUPFAM" id="SSF69047">
    <property type="entry name" value="Hypothetical protein YjbJ"/>
    <property type="match status" value="1"/>
</dbReference>
<feature type="region of interest" description="Disordered" evidence="2">
    <location>
        <begin position="1"/>
        <end position="57"/>
    </location>
</feature>
<dbReference type="InterPro" id="IPR036629">
    <property type="entry name" value="YjbJ_sf"/>
</dbReference>
<evidence type="ECO:0000259" key="3">
    <source>
        <dbReference type="Pfam" id="PF05532"/>
    </source>
</evidence>
<feature type="domain" description="CsbD-like" evidence="3">
    <location>
        <begin position="5"/>
        <end position="57"/>
    </location>
</feature>
<protein>
    <submittedName>
        <fullName evidence="4">General stress protein CsbD</fullName>
    </submittedName>
</protein>
<proteinExistence type="inferred from homology"/>
<feature type="compositionally biased region" description="Basic and acidic residues" evidence="2">
    <location>
        <begin position="17"/>
        <end position="39"/>
    </location>
</feature>
<dbReference type="Proteomes" id="UP000093759">
    <property type="component" value="Unassembled WGS sequence"/>
</dbReference>
<evidence type="ECO:0000256" key="2">
    <source>
        <dbReference type="SAM" id="MobiDB-lite"/>
    </source>
</evidence>
<sequence length="57" mass="5913">MGLADKARNAAQNAAGKVKEATGKATGNDHLKNEGKGDQGKSSLKKAGENIKDAFRD</sequence>
<dbReference type="EMBL" id="LZMF01000149">
    <property type="protein sequence ID" value="OBK82905.1"/>
    <property type="molecule type" value="Genomic_DNA"/>
</dbReference>
<evidence type="ECO:0000313" key="5">
    <source>
        <dbReference type="Proteomes" id="UP000093759"/>
    </source>
</evidence>
<evidence type="ECO:0000313" key="4">
    <source>
        <dbReference type="EMBL" id="OBK82905.1"/>
    </source>
</evidence>
<dbReference type="InterPro" id="IPR008462">
    <property type="entry name" value="CsbD"/>
</dbReference>
<dbReference type="Gene3D" id="1.10.1470.10">
    <property type="entry name" value="YjbJ"/>
    <property type="match status" value="1"/>
</dbReference>
<comment type="similarity">
    <text evidence="1">Belongs to the UPF0337 (CsbD) family.</text>
</comment>
<comment type="caution">
    <text evidence="4">The sequence shown here is derived from an EMBL/GenBank/DDBJ whole genome shotgun (WGS) entry which is preliminary data.</text>
</comment>
<evidence type="ECO:0000256" key="1">
    <source>
        <dbReference type="ARBA" id="ARBA00009129"/>
    </source>
</evidence>
<name>A0A1A3TJM0_MYCSD</name>
<feature type="compositionally biased region" description="Basic and acidic residues" evidence="2">
    <location>
        <begin position="46"/>
        <end position="57"/>
    </location>
</feature>
<dbReference type="AlphaFoldDB" id="A0A1A3TJM0"/>
<accession>A0A1A3TJM0</accession>
<gene>
    <name evidence="4" type="ORF">A5648_13445</name>
</gene>
<dbReference type="Pfam" id="PF05532">
    <property type="entry name" value="CsbD"/>
    <property type="match status" value="1"/>
</dbReference>
<dbReference type="RefSeq" id="WP_065026598.1">
    <property type="nucleotide sequence ID" value="NZ_LZMF01000149.1"/>
</dbReference>
<reference evidence="5" key="1">
    <citation type="submission" date="2016-06" db="EMBL/GenBank/DDBJ databases">
        <authorList>
            <person name="Sutton G."/>
            <person name="Brinkac L."/>
            <person name="Sanka R."/>
            <person name="Adams M."/>
            <person name="Lau E."/>
            <person name="Garcia-Basteiro A."/>
            <person name="Lopez-Varela E."/>
            <person name="Palencia S."/>
        </authorList>
    </citation>
    <scope>NUCLEOTIDE SEQUENCE [LARGE SCALE GENOMIC DNA]</scope>
    <source>
        <strain evidence="5">1274684.2</strain>
    </source>
</reference>
<organism evidence="4 5">
    <name type="scientific">Mycolicibacter sinensis (strain JDM601)</name>
    <name type="common">Mycobacterium sinense</name>
    <dbReference type="NCBI Taxonomy" id="875328"/>
    <lineage>
        <taxon>Bacteria</taxon>
        <taxon>Bacillati</taxon>
        <taxon>Actinomycetota</taxon>
        <taxon>Actinomycetes</taxon>
        <taxon>Mycobacteriales</taxon>
        <taxon>Mycobacteriaceae</taxon>
        <taxon>Mycolicibacter</taxon>
    </lineage>
</organism>